<dbReference type="AlphaFoldDB" id="A0A369Z7W4"/>
<evidence type="ECO:0000313" key="2">
    <source>
        <dbReference type="Proteomes" id="UP000253999"/>
    </source>
</evidence>
<dbReference type="Pfam" id="PF05930">
    <property type="entry name" value="Phage_AlpA"/>
    <property type="match status" value="1"/>
</dbReference>
<organism evidence="1 2">
    <name type="scientific">Haemophilus parahaemolyticus</name>
    <dbReference type="NCBI Taxonomy" id="735"/>
    <lineage>
        <taxon>Bacteria</taxon>
        <taxon>Pseudomonadati</taxon>
        <taxon>Pseudomonadota</taxon>
        <taxon>Gammaproteobacteria</taxon>
        <taxon>Pasteurellales</taxon>
        <taxon>Pasteurellaceae</taxon>
        <taxon>Haemophilus</taxon>
    </lineage>
</organism>
<evidence type="ECO:0000313" key="1">
    <source>
        <dbReference type="EMBL" id="RDE99544.1"/>
    </source>
</evidence>
<sequence length="82" mass="9925">MTVEKISIFEKPEGELDNRPIWITTKMLIEQLSISRTKLGNLMAEDETFPKPIYLGWNCYRWKREEIENWINYKEEIRSEVC</sequence>
<dbReference type="EMBL" id="QEQD01000018">
    <property type="protein sequence ID" value="RDE99544.1"/>
    <property type="molecule type" value="Genomic_DNA"/>
</dbReference>
<comment type="caution">
    <text evidence="1">The sequence shown here is derived from an EMBL/GenBank/DDBJ whole genome shotgun (WGS) entry which is preliminary data.</text>
</comment>
<protein>
    <submittedName>
        <fullName evidence="1">AlpA family phage regulatory protein</fullName>
    </submittedName>
</protein>
<accession>A0A369Z7W4</accession>
<dbReference type="InterPro" id="IPR010260">
    <property type="entry name" value="AlpA"/>
</dbReference>
<gene>
    <name evidence="1" type="ORF">DPV98_10740</name>
</gene>
<dbReference type="RefSeq" id="WP_111313731.1">
    <property type="nucleotide sequence ID" value="NZ_QEQD01000018.1"/>
</dbReference>
<reference evidence="1 2" key="1">
    <citation type="submission" date="2018-05" db="EMBL/GenBank/DDBJ databases">
        <title>Draft Genome Sequences for a Diverse set of 7 Haemophilus Species.</title>
        <authorList>
            <person name="Nichols M."/>
            <person name="Topaz N."/>
            <person name="Wang X."/>
            <person name="Wang X."/>
            <person name="Boxrud D."/>
        </authorList>
    </citation>
    <scope>NUCLEOTIDE SEQUENCE [LARGE SCALE GENOMIC DNA]</scope>
    <source>
        <strain evidence="1 2">C2010039593</strain>
    </source>
</reference>
<dbReference type="Gene3D" id="1.10.238.160">
    <property type="match status" value="1"/>
</dbReference>
<dbReference type="Proteomes" id="UP000253999">
    <property type="component" value="Unassembled WGS sequence"/>
</dbReference>
<proteinExistence type="predicted"/>
<name>A0A369Z7W4_HAEPH</name>